<evidence type="ECO:0000259" key="3">
    <source>
        <dbReference type="Pfam" id="PF00561"/>
    </source>
</evidence>
<dbReference type="InterPro" id="IPR050266">
    <property type="entry name" value="AB_hydrolase_sf"/>
</dbReference>
<comment type="caution">
    <text evidence="4">The sequence shown here is derived from an EMBL/GenBank/DDBJ whole genome shotgun (WGS) entry which is preliminary data.</text>
</comment>
<dbReference type="PIRSF" id="PIRSF005539">
    <property type="entry name" value="Pept_S33_TRI_F1"/>
    <property type="match status" value="1"/>
</dbReference>
<dbReference type="EMBL" id="CAJPDQ010000012">
    <property type="protein sequence ID" value="CAF9917448.1"/>
    <property type="molecule type" value="Genomic_DNA"/>
</dbReference>
<gene>
    <name evidence="4" type="ORF">GOMPHAMPRED_001265</name>
</gene>
<dbReference type="PANTHER" id="PTHR43798">
    <property type="entry name" value="MONOACYLGLYCEROL LIPASE"/>
    <property type="match status" value="1"/>
</dbReference>
<dbReference type="AlphaFoldDB" id="A0A8H3F4F1"/>
<dbReference type="SUPFAM" id="SSF53474">
    <property type="entry name" value="alpha/beta-Hydrolases"/>
    <property type="match status" value="1"/>
</dbReference>
<dbReference type="Gene3D" id="3.40.50.1820">
    <property type="entry name" value="alpha/beta hydrolase"/>
    <property type="match status" value="1"/>
</dbReference>
<dbReference type="PRINTS" id="PR00793">
    <property type="entry name" value="PROAMNOPTASE"/>
</dbReference>
<feature type="domain" description="AB hydrolase-1" evidence="3">
    <location>
        <begin position="39"/>
        <end position="152"/>
    </location>
</feature>
<dbReference type="Pfam" id="PF00561">
    <property type="entry name" value="Abhydrolase_1"/>
    <property type="match status" value="1"/>
</dbReference>
<keyword evidence="5" id="KW-1185">Reference proteome</keyword>
<dbReference type="NCBIfam" id="TIGR01250">
    <property type="entry name" value="pro_imino_pep_2"/>
    <property type="match status" value="1"/>
</dbReference>
<dbReference type="InterPro" id="IPR002410">
    <property type="entry name" value="Peptidase_S33"/>
</dbReference>
<dbReference type="GO" id="GO:0006508">
    <property type="term" value="P:proteolysis"/>
    <property type="evidence" value="ECO:0007669"/>
    <property type="project" value="InterPro"/>
</dbReference>
<protein>
    <recommendedName>
        <fullName evidence="3">AB hydrolase-1 domain-containing protein</fullName>
    </recommendedName>
</protein>
<dbReference type="Proteomes" id="UP000664169">
    <property type="component" value="Unassembled WGS sequence"/>
</dbReference>
<evidence type="ECO:0000313" key="5">
    <source>
        <dbReference type="Proteomes" id="UP000664169"/>
    </source>
</evidence>
<accession>A0A8H3F4F1</accession>
<reference evidence="4" key="1">
    <citation type="submission" date="2021-03" db="EMBL/GenBank/DDBJ databases">
        <authorList>
            <person name="Tagirdzhanova G."/>
        </authorList>
    </citation>
    <scope>NUCLEOTIDE SEQUENCE</scope>
</reference>
<dbReference type="InterPro" id="IPR029058">
    <property type="entry name" value="AB_hydrolase_fold"/>
</dbReference>
<evidence type="ECO:0000256" key="2">
    <source>
        <dbReference type="ARBA" id="ARBA00022801"/>
    </source>
</evidence>
<evidence type="ECO:0000256" key="1">
    <source>
        <dbReference type="ARBA" id="ARBA00010088"/>
    </source>
</evidence>
<proteinExistence type="inferred from homology"/>
<dbReference type="GO" id="GO:0016020">
    <property type="term" value="C:membrane"/>
    <property type="evidence" value="ECO:0007669"/>
    <property type="project" value="TreeGrafter"/>
</dbReference>
<dbReference type="InterPro" id="IPR000073">
    <property type="entry name" value="AB_hydrolase_1"/>
</dbReference>
<evidence type="ECO:0000313" key="4">
    <source>
        <dbReference type="EMBL" id="CAF9917448.1"/>
    </source>
</evidence>
<sequence>MLITQVTEGRIPFNIPSVSEECFTFYKVIGDLASTDKTPLICLHGGPGAGHEYLLCFGKLWFERKIPVIFYDQVGCASSTHLRNTKGNESLWQEGLFIDELWNVINFFKLERYYLLGHSWGGALAAALAGTRPCGLQGLVLCGALADVELQNKVSHTLEDELPSNFRDVIVKHDENQEYDKEEYEAAVEYFMKKHAYRDEPYPGEDLGYAIANFAEDDTVTETMLGPQFSTITGSLRDWTITARLPNIEVPVLLINGEFDYAAVEPYFTGLKKVRWVTIMGASHMCFLENAGRTKVSELVGTFLEDKQTLSAE</sequence>
<dbReference type="InterPro" id="IPR005945">
    <property type="entry name" value="Pro_imino_pep"/>
</dbReference>
<dbReference type="PANTHER" id="PTHR43798:SF33">
    <property type="entry name" value="HYDROLASE, PUTATIVE (AFU_ORTHOLOGUE AFUA_2G14860)-RELATED"/>
    <property type="match status" value="1"/>
</dbReference>
<keyword evidence="2" id="KW-0378">Hydrolase</keyword>
<dbReference type="GO" id="GO:0008233">
    <property type="term" value="F:peptidase activity"/>
    <property type="evidence" value="ECO:0007669"/>
    <property type="project" value="InterPro"/>
</dbReference>
<organism evidence="4 5">
    <name type="scientific">Gomphillus americanus</name>
    <dbReference type="NCBI Taxonomy" id="1940652"/>
    <lineage>
        <taxon>Eukaryota</taxon>
        <taxon>Fungi</taxon>
        <taxon>Dikarya</taxon>
        <taxon>Ascomycota</taxon>
        <taxon>Pezizomycotina</taxon>
        <taxon>Lecanoromycetes</taxon>
        <taxon>OSLEUM clade</taxon>
        <taxon>Ostropomycetidae</taxon>
        <taxon>Ostropales</taxon>
        <taxon>Graphidaceae</taxon>
        <taxon>Gomphilloideae</taxon>
        <taxon>Gomphillus</taxon>
    </lineage>
</organism>
<name>A0A8H3F4F1_9LECA</name>
<dbReference type="OrthoDB" id="190201at2759"/>
<comment type="similarity">
    <text evidence="1">Belongs to the peptidase S33 family.</text>
</comment>